<dbReference type="Proteomes" id="UP001152622">
    <property type="component" value="Chromosome 20"/>
</dbReference>
<name>A0A9Q1EC72_SYNKA</name>
<dbReference type="AlphaFoldDB" id="A0A9Q1EC72"/>
<sequence length="125" mass="13220">MVAFSNSSPAYGMQPGQPRVAKQHFAQGMSQTMVDPRAMNPAMAGQMVSHMSGQPRTNQPRPMVMTSMGQGVPSMTPFNQGPGQPMAGSGGLVRAGRATPAGLPADSQSGPYVQLRQPARQRRLL</sequence>
<feature type="compositionally biased region" description="Polar residues" evidence="1">
    <location>
        <begin position="49"/>
        <end position="60"/>
    </location>
</feature>
<evidence type="ECO:0000313" key="3">
    <source>
        <dbReference type="Proteomes" id="UP001152622"/>
    </source>
</evidence>
<dbReference type="OrthoDB" id="5982619at2759"/>
<dbReference type="EMBL" id="JAINUF010000020">
    <property type="protein sequence ID" value="KAJ8336097.1"/>
    <property type="molecule type" value="Genomic_DNA"/>
</dbReference>
<feature type="region of interest" description="Disordered" evidence="1">
    <location>
        <begin position="48"/>
        <end position="125"/>
    </location>
</feature>
<feature type="region of interest" description="Disordered" evidence="1">
    <location>
        <begin position="1"/>
        <end position="21"/>
    </location>
</feature>
<evidence type="ECO:0000313" key="2">
    <source>
        <dbReference type="EMBL" id="KAJ8336097.1"/>
    </source>
</evidence>
<keyword evidence="3" id="KW-1185">Reference proteome</keyword>
<comment type="caution">
    <text evidence="2">The sequence shown here is derived from an EMBL/GenBank/DDBJ whole genome shotgun (WGS) entry which is preliminary data.</text>
</comment>
<evidence type="ECO:0000256" key="1">
    <source>
        <dbReference type="SAM" id="MobiDB-lite"/>
    </source>
</evidence>
<proteinExistence type="predicted"/>
<protein>
    <submittedName>
        <fullName evidence="2">Uncharacterized protein</fullName>
    </submittedName>
</protein>
<accession>A0A9Q1EC72</accession>
<gene>
    <name evidence="2" type="ORF">SKAU_G00394400</name>
</gene>
<organism evidence="2 3">
    <name type="scientific">Synaphobranchus kaupii</name>
    <name type="common">Kaup's arrowtooth eel</name>
    <dbReference type="NCBI Taxonomy" id="118154"/>
    <lineage>
        <taxon>Eukaryota</taxon>
        <taxon>Metazoa</taxon>
        <taxon>Chordata</taxon>
        <taxon>Craniata</taxon>
        <taxon>Vertebrata</taxon>
        <taxon>Euteleostomi</taxon>
        <taxon>Actinopterygii</taxon>
        <taxon>Neopterygii</taxon>
        <taxon>Teleostei</taxon>
        <taxon>Anguilliformes</taxon>
        <taxon>Synaphobranchidae</taxon>
        <taxon>Synaphobranchus</taxon>
    </lineage>
</organism>
<reference evidence="2" key="1">
    <citation type="journal article" date="2023" name="Science">
        <title>Genome structures resolve the early diversification of teleost fishes.</title>
        <authorList>
            <person name="Parey E."/>
            <person name="Louis A."/>
            <person name="Montfort J."/>
            <person name="Bouchez O."/>
            <person name="Roques C."/>
            <person name="Iampietro C."/>
            <person name="Lluch J."/>
            <person name="Castinel A."/>
            <person name="Donnadieu C."/>
            <person name="Desvignes T."/>
            <person name="Floi Bucao C."/>
            <person name="Jouanno E."/>
            <person name="Wen M."/>
            <person name="Mejri S."/>
            <person name="Dirks R."/>
            <person name="Jansen H."/>
            <person name="Henkel C."/>
            <person name="Chen W.J."/>
            <person name="Zahm M."/>
            <person name="Cabau C."/>
            <person name="Klopp C."/>
            <person name="Thompson A.W."/>
            <person name="Robinson-Rechavi M."/>
            <person name="Braasch I."/>
            <person name="Lecointre G."/>
            <person name="Bobe J."/>
            <person name="Postlethwait J.H."/>
            <person name="Berthelot C."/>
            <person name="Roest Crollius H."/>
            <person name="Guiguen Y."/>
        </authorList>
    </citation>
    <scope>NUCLEOTIDE SEQUENCE</scope>
    <source>
        <strain evidence="2">WJC10195</strain>
    </source>
</reference>